<dbReference type="Proteomes" id="UP001177744">
    <property type="component" value="Unassembled WGS sequence"/>
</dbReference>
<dbReference type="InterPro" id="IPR001841">
    <property type="entry name" value="Znf_RING"/>
</dbReference>
<evidence type="ECO:0000313" key="6">
    <source>
        <dbReference type="EMBL" id="KAK1341717.1"/>
    </source>
</evidence>
<gene>
    <name evidence="6" type="ORF">QTO34_016465</name>
</gene>
<dbReference type="PANTHER" id="PTHR46359">
    <property type="entry name" value="GEO07743P1"/>
    <property type="match status" value="1"/>
</dbReference>
<evidence type="ECO:0000259" key="5">
    <source>
        <dbReference type="PROSITE" id="PS50089"/>
    </source>
</evidence>
<accession>A0AA40LRV9</accession>
<evidence type="ECO:0000256" key="4">
    <source>
        <dbReference type="PROSITE-ProRule" id="PRU00175"/>
    </source>
</evidence>
<dbReference type="Gene3D" id="3.30.40.10">
    <property type="entry name" value="Zinc/RING finger domain, C3HC4 (zinc finger)"/>
    <property type="match status" value="1"/>
</dbReference>
<keyword evidence="7" id="KW-1185">Reference proteome</keyword>
<dbReference type="Pfam" id="PF13639">
    <property type="entry name" value="zf-RING_2"/>
    <property type="match status" value="1"/>
</dbReference>
<dbReference type="SUPFAM" id="SSF57850">
    <property type="entry name" value="RING/U-box"/>
    <property type="match status" value="1"/>
</dbReference>
<dbReference type="PROSITE" id="PS50089">
    <property type="entry name" value="ZF_RING_2"/>
    <property type="match status" value="1"/>
</dbReference>
<dbReference type="GO" id="GO:0008270">
    <property type="term" value="F:zinc ion binding"/>
    <property type="evidence" value="ECO:0007669"/>
    <property type="project" value="UniProtKB-KW"/>
</dbReference>
<reference evidence="6" key="1">
    <citation type="submission" date="2023-06" db="EMBL/GenBank/DDBJ databases">
        <title>Reference genome for the Northern bat (Eptesicus nilssonii), a most northern bat species.</title>
        <authorList>
            <person name="Laine V.N."/>
            <person name="Pulliainen A.T."/>
            <person name="Lilley T.M."/>
        </authorList>
    </citation>
    <scope>NUCLEOTIDE SEQUENCE</scope>
    <source>
        <strain evidence="6">BLF_Eptnil</strain>
        <tissue evidence="6">Kidney</tissue>
    </source>
</reference>
<feature type="domain" description="RING-type" evidence="5">
    <location>
        <begin position="50"/>
        <end position="91"/>
    </location>
</feature>
<protein>
    <recommendedName>
        <fullName evidence="5">RING-type domain-containing protein</fullName>
    </recommendedName>
</protein>
<keyword evidence="2 4" id="KW-0863">Zinc-finger</keyword>
<evidence type="ECO:0000256" key="2">
    <source>
        <dbReference type="ARBA" id="ARBA00022771"/>
    </source>
</evidence>
<keyword evidence="1" id="KW-0479">Metal-binding</keyword>
<dbReference type="InterPro" id="IPR052804">
    <property type="entry name" value="UEC_component"/>
</dbReference>
<dbReference type="InterPro" id="IPR013083">
    <property type="entry name" value="Znf_RING/FYVE/PHD"/>
</dbReference>
<dbReference type="GO" id="GO:0000151">
    <property type="term" value="C:ubiquitin ligase complex"/>
    <property type="evidence" value="ECO:0007669"/>
    <property type="project" value="TreeGrafter"/>
</dbReference>
<evidence type="ECO:0000256" key="3">
    <source>
        <dbReference type="ARBA" id="ARBA00022833"/>
    </source>
</evidence>
<comment type="caution">
    <text evidence="6">The sequence shown here is derived from an EMBL/GenBank/DDBJ whole genome shotgun (WGS) entry which is preliminary data.</text>
</comment>
<proteinExistence type="predicted"/>
<evidence type="ECO:0000256" key="1">
    <source>
        <dbReference type="ARBA" id="ARBA00022723"/>
    </source>
</evidence>
<dbReference type="GO" id="GO:0061630">
    <property type="term" value="F:ubiquitin protein ligase activity"/>
    <property type="evidence" value="ECO:0007669"/>
    <property type="project" value="TreeGrafter"/>
</dbReference>
<evidence type="ECO:0000313" key="7">
    <source>
        <dbReference type="Proteomes" id="UP001177744"/>
    </source>
</evidence>
<organism evidence="6 7">
    <name type="scientific">Cnephaeus nilssonii</name>
    <name type="common">Northern bat</name>
    <name type="synonym">Eptesicus nilssonii</name>
    <dbReference type="NCBI Taxonomy" id="3371016"/>
    <lineage>
        <taxon>Eukaryota</taxon>
        <taxon>Metazoa</taxon>
        <taxon>Chordata</taxon>
        <taxon>Craniata</taxon>
        <taxon>Vertebrata</taxon>
        <taxon>Euteleostomi</taxon>
        <taxon>Mammalia</taxon>
        <taxon>Eutheria</taxon>
        <taxon>Laurasiatheria</taxon>
        <taxon>Chiroptera</taxon>
        <taxon>Yangochiroptera</taxon>
        <taxon>Vespertilionidae</taxon>
        <taxon>Cnephaeus</taxon>
    </lineage>
</organism>
<dbReference type="AlphaFoldDB" id="A0AA40LRV9"/>
<dbReference type="PANTHER" id="PTHR46359:SF2">
    <property type="entry name" value="GEO07743P1"/>
    <property type="match status" value="1"/>
</dbReference>
<sequence length="104" mass="11759">MGNCLPFFRSLTSEQKVRRAKRVSPIQQLPMGVYDHGGDGGDGEDSVQECAICLMDLVPGNAIWCLPCMHQFHVDCIDEWLMSGTTCPCCRWLVFVRQPSYEMD</sequence>
<dbReference type="GO" id="GO:0006511">
    <property type="term" value="P:ubiquitin-dependent protein catabolic process"/>
    <property type="evidence" value="ECO:0007669"/>
    <property type="project" value="TreeGrafter"/>
</dbReference>
<name>A0AA40LRV9_CNENI</name>
<keyword evidence="3" id="KW-0862">Zinc</keyword>
<dbReference type="EMBL" id="JAULJE010000006">
    <property type="protein sequence ID" value="KAK1341717.1"/>
    <property type="molecule type" value="Genomic_DNA"/>
</dbReference>
<dbReference type="SMART" id="SM00184">
    <property type="entry name" value="RING"/>
    <property type="match status" value="1"/>
</dbReference>